<comment type="caution">
    <text evidence="1">The sequence shown here is derived from an EMBL/GenBank/DDBJ whole genome shotgun (WGS) entry which is preliminary data.</text>
</comment>
<reference evidence="1 2" key="1">
    <citation type="journal article" date="2016" name="BMC Genomics">
        <title>Genome sequencing and secondary metabolism of the postharvest pathogen Penicillium griseofulvum.</title>
        <authorList>
            <person name="Banani H."/>
            <person name="Marcet-Houben M."/>
            <person name="Ballester A.R."/>
            <person name="Abbruscato P."/>
            <person name="Gonzalez-Candelas L."/>
            <person name="Gabaldon T."/>
            <person name="Spadaro D."/>
        </authorList>
    </citation>
    <scope>NUCLEOTIDE SEQUENCE [LARGE SCALE GENOMIC DNA]</scope>
    <source>
        <strain evidence="1 2">PG3</strain>
    </source>
</reference>
<dbReference type="Proteomes" id="UP000070168">
    <property type="component" value="Unassembled WGS sequence"/>
</dbReference>
<dbReference type="OMA" id="KAWATEQ"/>
<dbReference type="GeneID" id="63705327"/>
<dbReference type="OrthoDB" id="6499973at2759"/>
<keyword evidence="2" id="KW-1185">Reference proteome</keyword>
<proteinExistence type="predicted"/>
<accession>A0A135LHJ3</accession>
<name>A0A135LHJ3_PENPA</name>
<organism evidence="1 2">
    <name type="scientific">Penicillium patulum</name>
    <name type="common">Penicillium griseofulvum</name>
    <dbReference type="NCBI Taxonomy" id="5078"/>
    <lineage>
        <taxon>Eukaryota</taxon>
        <taxon>Fungi</taxon>
        <taxon>Dikarya</taxon>
        <taxon>Ascomycota</taxon>
        <taxon>Pezizomycotina</taxon>
        <taxon>Eurotiomycetes</taxon>
        <taxon>Eurotiomycetidae</taxon>
        <taxon>Eurotiales</taxon>
        <taxon>Aspergillaceae</taxon>
        <taxon>Penicillium</taxon>
    </lineage>
</organism>
<evidence type="ECO:0000313" key="2">
    <source>
        <dbReference type="Proteomes" id="UP000070168"/>
    </source>
</evidence>
<dbReference type="EMBL" id="LHQR01000065">
    <property type="protein sequence ID" value="KXG48444.1"/>
    <property type="molecule type" value="Genomic_DNA"/>
</dbReference>
<protein>
    <submittedName>
        <fullName evidence="1">Uncharacterized protein</fullName>
    </submittedName>
</protein>
<evidence type="ECO:0000313" key="1">
    <source>
        <dbReference type="EMBL" id="KXG48444.1"/>
    </source>
</evidence>
<gene>
    <name evidence="1" type="ORF">PGRI_023140</name>
</gene>
<dbReference type="AlphaFoldDB" id="A0A135LHJ3"/>
<dbReference type="STRING" id="5078.A0A135LHJ3"/>
<sequence length="130" mass="15212">MVDLATAYMKNGFYAEYESSLRHPRPDGFTRTPWDEIWVKYKPRVVEGASQFDEVSIDQVRTHFKAWATEQNMLDRFPSYRMFIGIDEENFQTQNAPLPGGRPQTLKDSRRHYVKVVEELEEDPEPPCPG</sequence>
<dbReference type="RefSeq" id="XP_040646980.1">
    <property type="nucleotide sequence ID" value="XM_040790027.1"/>
</dbReference>